<sequence length="258" mass="28642">MTGERRRRGGGGGGDNNVPNVHKCDRGRLSNIVMLKEECDRLRALLSLSPEPSVPIGGQDAGVLILLDGLPDQYRVLLCIRSEELRRHPGEVCFPGGMRDNGENMQATAIREAEEEVGLTRDDFVLLGSLPAFRARSGIHIHPTVALLRRPFFPHLNPHEVQDTFWMPLERFLDNSLHMSFVLDNKYAVHSFSFEEAHTFGVTALMCIVTAIGVHQRLPPYDLAPLLPVSRMAKMSPSAVIAEVFEYAGQPLPTLSKI</sequence>
<feature type="region of interest" description="Disordered" evidence="7">
    <location>
        <begin position="1"/>
        <end position="22"/>
    </location>
</feature>
<dbReference type="PROSITE" id="PS51462">
    <property type="entry name" value="NUDIX"/>
    <property type="match status" value="1"/>
</dbReference>
<evidence type="ECO:0000256" key="6">
    <source>
        <dbReference type="ARBA" id="ARBA00023211"/>
    </source>
</evidence>
<feature type="domain" description="Nudix hydrolase" evidence="8">
    <location>
        <begin position="57"/>
        <end position="195"/>
    </location>
</feature>
<dbReference type="Proteomes" id="UP001303046">
    <property type="component" value="Unassembled WGS sequence"/>
</dbReference>
<keyword evidence="6" id="KW-0464">Manganese</keyword>
<dbReference type="PROSITE" id="PS00893">
    <property type="entry name" value="NUDIX_BOX"/>
    <property type="match status" value="1"/>
</dbReference>
<organism evidence="9 10">
    <name type="scientific">Necator americanus</name>
    <name type="common">Human hookworm</name>
    <dbReference type="NCBI Taxonomy" id="51031"/>
    <lineage>
        <taxon>Eukaryota</taxon>
        <taxon>Metazoa</taxon>
        <taxon>Ecdysozoa</taxon>
        <taxon>Nematoda</taxon>
        <taxon>Chromadorea</taxon>
        <taxon>Rhabditida</taxon>
        <taxon>Rhabditina</taxon>
        <taxon>Rhabditomorpha</taxon>
        <taxon>Strongyloidea</taxon>
        <taxon>Ancylostomatidae</taxon>
        <taxon>Bunostominae</taxon>
        <taxon>Necator</taxon>
    </lineage>
</organism>
<keyword evidence="5" id="KW-0460">Magnesium</keyword>
<evidence type="ECO:0000256" key="1">
    <source>
        <dbReference type="ARBA" id="ARBA00001936"/>
    </source>
</evidence>
<reference evidence="9 10" key="1">
    <citation type="submission" date="2023-08" db="EMBL/GenBank/DDBJ databases">
        <title>A Necator americanus chromosomal reference genome.</title>
        <authorList>
            <person name="Ilik V."/>
            <person name="Petrzelkova K.J."/>
            <person name="Pardy F."/>
            <person name="Fuh T."/>
            <person name="Niatou-Singa F.S."/>
            <person name="Gouil Q."/>
            <person name="Baker L."/>
            <person name="Ritchie M.E."/>
            <person name="Jex A.R."/>
            <person name="Gazzola D."/>
            <person name="Li H."/>
            <person name="Toshio Fujiwara R."/>
            <person name="Zhan B."/>
            <person name="Aroian R.V."/>
            <person name="Pafco B."/>
            <person name="Schwarz E.M."/>
        </authorList>
    </citation>
    <scope>NUCLEOTIDE SEQUENCE [LARGE SCALE GENOMIC DNA]</scope>
    <source>
        <strain evidence="9 10">Aroian</strain>
        <tissue evidence="9">Whole animal</tissue>
    </source>
</reference>
<dbReference type="CDD" id="cd03426">
    <property type="entry name" value="NUDIX_CoAse_Nudt7"/>
    <property type="match status" value="1"/>
</dbReference>
<keyword evidence="3" id="KW-0479">Metal-binding</keyword>
<comment type="cofactor">
    <cofactor evidence="2">
        <name>Mg(2+)</name>
        <dbReference type="ChEBI" id="CHEBI:18420"/>
    </cofactor>
</comment>
<evidence type="ECO:0000313" key="10">
    <source>
        <dbReference type="Proteomes" id="UP001303046"/>
    </source>
</evidence>
<evidence type="ECO:0000256" key="4">
    <source>
        <dbReference type="ARBA" id="ARBA00022801"/>
    </source>
</evidence>
<evidence type="ECO:0000256" key="3">
    <source>
        <dbReference type="ARBA" id="ARBA00022723"/>
    </source>
</evidence>
<keyword evidence="4" id="KW-0378">Hydrolase</keyword>
<dbReference type="EMBL" id="JAVFWL010000001">
    <property type="protein sequence ID" value="KAK6731713.1"/>
    <property type="molecule type" value="Genomic_DNA"/>
</dbReference>
<dbReference type="InterPro" id="IPR020084">
    <property type="entry name" value="NUDIX_hydrolase_CS"/>
</dbReference>
<dbReference type="Pfam" id="PF00293">
    <property type="entry name" value="NUDIX"/>
    <property type="match status" value="1"/>
</dbReference>
<evidence type="ECO:0000259" key="8">
    <source>
        <dbReference type="PROSITE" id="PS51462"/>
    </source>
</evidence>
<dbReference type="Gene3D" id="3.90.79.10">
    <property type="entry name" value="Nucleoside Triphosphate Pyrophosphohydrolase"/>
    <property type="match status" value="1"/>
</dbReference>
<proteinExistence type="predicted"/>
<dbReference type="PANTHER" id="PTHR12992:SF24">
    <property type="entry name" value="PEROXISOMAL COENZYME A DIPHOSPHATASE NUDT7"/>
    <property type="match status" value="1"/>
</dbReference>
<comment type="cofactor">
    <cofactor evidence="1">
        <name>Mn(2+)</name>
        <dbReference type="ChEBI" id="CHEBI:29035"/>
    </cofactor>
</comment>
<evidence type="ECO:0000256" key="5">
    <source>
        <dbReference type="ARBA" id="ARBA00022842"/>
    </source>
</evidence>
<comment type="caution">
    <text evidence="9">The sequence shown here is derived from an EMBL/GenBank/DDBJ whole genome shotgun (WGS) entry which is preliminary data.</text>
</comment>
<protein>
    <recommendedName>
        <fullName evidence="8">Nudix hydrolase domain-containing protein</fullName>
    </recommendedName>
</protein>
<dbReference type="InterPro" id="IPR015797">
    <property type="entry name" value="NUDIX_hydrolase-like_dom_sf"/>
</dbReference>
<evidence type="ECO:0000256" key="2">
    <source>
        <dbReference type="ARBA" id="ARBA00001946"/>
    </source>
</evidence>
<dbReference type="PANTHER" id="PTHR12992">
    <property type="entry name" value="NUDIX HYDROLASE"/>
    <property type="match status" value="1"/>
</dbReference>
<gene>
    <name evidence="9" type="primary">Necator_chrI.g4029</name>
    <name evidence="9" type="ORF">RB195_007900</name>
</gene>
<keyword evidence="10" id="KW-1185">Reference proteome</keyword>
<dbReference type="InterPro" id="IPR000086">
    <property type="entry name" value="NUDIX_hydrolase_dom"/>
</dbReference>
<dbReference type="SUPFAM" id="SSF55811">
    <property type="entry name" value="Nudix"/>
    <property type="match status" value="1"/>
</dbReference>
<accession>A0ABR1BZJ4</accession>
<evidence type="ECO:0000256" key="7">
    <source>
        <dbReference type="SAM" id="MobiDB-lite"/>
    </source>
</evidence>
<name>A0ABR1BZJ4_NECAM</name>
<evidence type="ECO:0000313" key="9">
    <source>
        <dbReference type="EMBL" id="KAK6731713.1"/>
    </source>
</evidence>
<dbReference type="InterPro" id="IPR045121">
    <property type="entry name" value="CoAse"/>
</dbReference>